<dbReference type="PANTHER" id="PTHR24223">
    <property type="entry name" value="ATP-BINDING CASSETTE SUB-FAMILY C"/>
    <property type="match status" value="1"/>
</dbReference>
<dbReference type="InterPro" id="IPR017871">
    <property type="entry name" value="ABC_transporter-like_CS"/>
</dbReference>
<dbReference type="InterPro" id="IPR036640">
    <property type="entry name" value="ABC1_TM_sf"/>
</dbReference>
<feature type="transmembrane region" description="Helical" evidence="8">
    <location>
        <begin position="896"/>
        <end position="918"/>
    </location>
</feature>
<dbReference type="FunFam" id="1.20.1560.10:FF:000010">
    <property type="entry name" value="Multidrug resistance-associated ABC transporter"/>
    <property type="match status" value="1"/>
</dbReference>
<dbReference type="CDD" id="cd03250">
    <property type="entry name" value="ABCC_MRP_domain1"/>
    <property type="match status" value="1"/>
</dbReference>
<feature type="transmembrane region" description="Helical" evidence="8">
    <location>
        <begin position="1009"/>
        <end position="1031"/>
    </location>
</feature>
<feature type="transmembrane region" description="Helical" evidence="8">
    <location>
        <begin position="149"/>
        <end position="167"/>
    </location>
</feature>
<comment type="subcellular location">
    <subcellularLocation>
        <location evidence="1">Membrane</location>
        <topology evidence="1">Multi-pass membrane protein</topology>
    </subcellularLocation>
</comment>
<dbReference type="GO" id="GO:0140359">
    <property type="term" value="F:ABC-type transporter activity"/>
    <property type="evidence" value="ECO:0007669"/>
    <property type="project" value="InterPro"/>
</dbReference>
<proteinExistence type="predicted"/>
<feature type="domain" description="ABC transmembrane type-1" evidence="10">
    <location>
        <begin position="162"/>
        <end position="444"/>
    </location>
</feature>
<reference evidence="11 12" key="2">
    <citation type="submission" date="2018-08" db="EMBL/GenBank/DDBJ databases">
        <authorList>
            <person name="Laetsch R D."/>
            <person name="Stevens L."/>
            <person name="Kumar S."/>
            <person name="Blaxter L. M."/>
        </authorList>
    </citation>
    <scope>NUCLEOTIDE SEQUENCE [LARGE SCALE GENOMIC DNA]</scope>
</reference>
<dbReference type="PANTHER" id="PTHR24223:SF415">
    <property type="entry name" value="FI20190P1"/>
    <property type="match status" value="1"/>
</dbReference>
<feature type="transmembrane region" description="Helical" evidence="8">
    <location>
        <begin position="290"/>
        <end position="315"/>
    </location>
</feature>
<dbReference type="PROSITE" id="PS50893">
    <property type="entry name" value="ABC_TRANSPORTER_2"/>
    <property type="match status" value="2"/>
</dbReference>
<dbReference type="Pfam" id="PF00664">
    <property type="entry name" value="ABC_membrane"/>
    <property type="match status" value="2"/>
</dbReference>
<feature type="domain" description="ABC transporter" evidence="9">
    <location>
        <begin position="1106"/>
        <end position="1316"/>
    </location>
</feature>
<dbReference type="FunFam" id="3.40.50.300:FF:000997">
    <property type="entry name" value="Multidrug resistance-associated protein 1"/>
    <property type="match status" value="1"/>
</dbReference>
<dbReference type="InterPro" id="IPR003439">
    <property type="entry name" value="ABC_transporter-like_ATP-bd"/>
</dbReference>
<dbReference type="InterPro" id="IPR050173">
    <property type="entry name" value="ABC_transporter_C-like"/>
</dbReference>
<keyword evidence="4" id="KW-0547">Nucleotide-binding</keyword>
<dbReference type="Proteomes" id="UP000271087">
    <property type="component" value="Unassembled WGS sequence"/>
</dbReference>
<dbReference type="InterPro" id="IPR027417">
    <property type="entry name" value="P-loop_NTPase"/>
</dbReference>
<dbReference type="Pfam" id="PF00005">
    <property type="entry name" value="ABC_tran"/>
    <property type="match status" value="2"/>
</dbReference>
<dbReference type="GO" id="GO:0005524">
    <property type="term" value="F:ATP binding"/>
    <property type="evidence" value="ECO:0007669"/>
    <property type="project" value="UniProtKB-KW"/>
</dbReference>
<feature type="domain" description="ABC transmembrane type-1" evidence="10">
    <location>
        <begin position="826"/>
        <end position="1069"/>
    </location>
</feature>
<evidence type="ECO:0000256" key="2">
    <source>
        <dbReference type="ARBA" id="ARBA00022448"/>
    </source>
</evidence>
<evidence type="ECO:0000256" key="5">
    <source>
        <dbReference type="ARBA" id="ARBA00022840"/>
    </source>
</evidence>
<evidence type="ECO:0000256" key="8">
    <source>
        <dbReference type="SAM" id="Phobius"/>
    </source>
</evidence>
<keyword evidence="6 8" id="KW-1133">Transmembrane helix</keyword>
<dbReference type="InterPro" id="IPR011527">
    <property type="entry name" value="ABC1_TM_dom"/>
</dbReference>
<evidence type="ECO:0000256" key="6">
    <source>
        <dbReference type="ARBA" id="ARBA00022989"/>
    </source>
</evidence>
<accession>A0A182E4D3</accession>
<dbReference type="EMBL" id="UYRW01000488">
    <property type="protein sequence ID" value="VDK67258.1"/>
    <property type="molecule type" value="Genomic_DNA"/>
</dbReference>
<evidence type="ECO:0000313" key="11">
    <source>
        <dbReference type="EMBL" id="VDK67258.1"/>
    </source>
</evidence>
<evidence type="ECO:0000259" key="10">
    <source>
        <dbReference type="PROSITE" id="PS50929"/>
    </source>
</evidence>
<evidence type="ECO:0000256" key="1">
    <source>
        <dbReference type="ARBA" id="ARBA00004141"/>
    </source>
</evidence>
<dbReference type="OrthoDB" id="6500128at2759"/>
<dbReference type="CDD" id="cd03244">
    <property type="entry name" value="ABCC_MRP_domain2"/>
    <property type="match status" value="1"/>
</dbReference>
<evidence type="ECO:0000313" key="13">
    <source>
        <dbReference type="WBParaSite" id="nOo.2.0.1.t02852-RA"/>
    </source>
</evidence>
<dbReference type="InterPro" id="IPR003593">
    <property type="entry name" value="AAA+_ATPase"/>
</dbReference>
<dbReference type="Gene3D" id="3.40.50.300">
    <property type="entry name" value="P-loop containing nucleotide triphosphate hydrolases"/>
    <property type="match status" value="2"/>
</dbReference>
<evidence type="ECO:0000256" key="7">
    <source>
        <dbReference type="ARBA" id="ARBA00023136"/>
    </source>
</evidence>
<keyword evidence="7 8" id="KW-0472">Membrane</keyword>
<dbReference type="FunFam" id="1.20.1560.10:FF:000081">
    <property type="entry name" value="Protein CBG24505"/>
    <property type="match status" value="1"/>
</dbReference>
<dbReference type="WBParaSite" id="nOo.2.0.1.t02852-RA">
    <property type="protein sequence ID" value="nOo.2.0.1.t02852-RA"/>
    <property type="gene ID" value="nOo.2.0.1.g02852"/>
</dbReference>
<feature type="transmembrane region" description="Helical" evidence="8">
    <location>
        <begin position="201"/>
        <end position="221"/>
    </location>
</feature>
<dbReference type="FunFam" id="3.40.50.300:FF:000163">
    <property type="entry name" value="Multidrug resistance-associated protein member 4"/>
    <property type="match status" value="1"/>
</dbReference>
<name>A0A182E4D3_ONCOC</name>
<organism evidence="13">
    <name type="scientific">Onchocerca ochengi</name>
    <name type="common">Filarial nematode worm</name>
    <dbReference type="NCBI Taxonomy" id="42157"/>
    <lineage>
        <taxon>Eukaryota</taxon>
        <taxon>Metazoa</taxon>
        <taxon>Ecdysozoa</taxon>
        <taxon>Nematoda</taxon>
        <taxon>Chromadorea</taxon>
        <taxon>Rhabditida</taxon>
        <taxon>Spirurina</taxon>
        <taxon>Spiruromorpha</taxon>
        <taxon>Filarioidea</taxon>
        <taxon>Onchocercidae</taxon>
        <taxon>Onchocerca</taxon>
    </lineage>
</organism>
<keyword evidence="5" id="KW-0067">ATP-binding</keyword>
<keyword evidence="2" id="KW-0813">Transport</keyword>
<protein>
    <submittedName>
        <fullName evidence="13">Multidrug resistance-associated protein lethal(2)03659</fullName>
    </submittedName>
</protein>
<dbReference type="GO" id="GO:0016887">
    <property type="term" value="F:ATP hydrolysis activity"/>
    <property type="evidence" value="ECO:0007669"/>
    <property type="project" value="InterPro"/>
</dbReference>
<dbReference type="PROSITE" id="PS50929">
    <property type="entry name" value="ABC_TM1F"/>
    <property type="match status" value="2"/>
</dbReference>
<evidence type="ECO:0000259" key="9">
    <source>
        <dbReference type="PROSITE" id="PS50893"/>
    </source>
</evidence>
<evidence type="ECO:0000313" key="12">
    <source>
        <dbReference type="Proteomes" id="UP000271087"/>
    </source>
</evidence>
<dbReference type="CDD" id="cd18603">
    <property type="entry name" value="ABC_6TM_MRP1_2_3_6_D2_like"/>
    <property type="match status" value="1"/>
</dbReference>
<feature type="transmembrane region" description="Helical" evidence="8">
    <location>
        <begin position="924"/>
        <end position="944"/>
    </location>
</feature>
<dbReference type="GO" id="GO:0016020">
    <property type="term" value="C:membrane"/>
    <property type="evidence" value="ECO:0007669"/>
    <property type="project" value="UniProtKB-SubCell"/>
</dbReference>
<dbReference type="SUPFAM" id="SSF52540">
    <property type="entry name" value="P-loop containing nucleoside triphosphate hydrolases"/>
    <property type="match status" value="2"/>
</dbReference>
<feature type="domain" description="ABC transporter" evidence="9">
    <location>
        <begin position="481"/>
        <end position="704"/>
    </location>
</feature>
<evidence type="ECO:0000256" key="3">
    <source>
        <dbReference type="ARBA" id="ARBA00022692"/>
    </source>
</evidence>
<gene>
    <name evidence="11" type="ORF">NOO_LOCUS2852</name>
</gene>
<dbReference type="CDD" id="cd18595">
    <property type="entry name" value="ABC_6TM_MRP1_2_3_6_D1_like"/>
    <property type="match status" value="1"/>
</dbReference>
<dbReference type="STRING" id="42157.A0A182E4D3"/>
<dbReference type="SMART" id="SM00382">
    <property type="entry name" value="AAA"/>
    <property type="match status" value="2"/>
</dbReference>
<reference evidence="13" key="1">
    <citation type="submission" date="2016-06" db="UniProtKB">
        <authorList>
            <consortium name="WormBaseParasite"/>
        </authorList>
    </citation>
    <scope>IDENTIFICATION</scope>
</reference>
<keyword evidence="12" id="KW-1185">Reference proteome</keyword>
<evidence type="ECO:0000256" key="4">
    <source>
        <dbReference type="ARBA" id="ARBA00022741"/>
    </source>
</evidence>
<feature type="transmembrane region" description="Helical" evidence="8">
    <location>
        <begin position="826"/>
        <end position="850"/>
    </location>
</feature>
<keyword evidence="3 8" id="KW-0812">Transmembrane</keyword>
<dbReference type="Gene3D" id="1.20.1560.10">
    <property type="entry name" value="ABC transporter type 1, transmembrane domain"/>
    <property type="match status" value="2"/>
</dbReference>
<dbReference type="SUPFAM" id="SSF90123">
    <property type="entry name" value="ABC transporter transmembrane region"/>
    <property type="match status" value="2"/>
</dbReference>
<dbReference type="PROSITE" id="PS00211">
    <property type="entry name" value="ABC_TRANSPORTER_1"/>
    <property type="match status" value="1"/>
</dbReference>
<sequence>MRSQPLPWTALLITKTVLMICLLTSALAKLIVSLFCNGSMSLIDLINWIITALTMNLSPELDSSFLNRLSYWWFTKIPLLGARKTLIIDDLYELNEGTTAAYLSPKWEKLWNPAVEDYHKRQKIYESMLQDDKASNHPRKEKGPKLPSIVWRLFLMFRFEILAATAIKILSDIMQLANPFFLNLLLNYISTGDHTSVEGMIYVMAMFTCSELRSFFLNYYFHLMMRVGTKIQTTLTIAIYQKTLRLSNSARKTKTVGEIVNLMAIDVESFQFITLHIQQIWSCPFQITIVLIYLFFTIGVSAACGLAVMILFLPLNAITSIIIEKWQTEQMNLKDERMKICNEILNGIKVVKLYAWEPAMEELVEQIRRKELYLIRKMGLIRAFVDSFNVSSPFLVAMLTFAAYTLSSPTHILTPQIAFVSLTLFNQLRSPMMMFAFLMKQAVEASVANKRLKSFLVADELNPLAVDNITDKFDTENAVEIKEAHLNWNARESSPILEIDHFTIPKKSLIAVVGKVGNGKSSLLSAILGEMEKVKGYVGVSGQLAYISQQPWIQNSSLRNNIIFGRKFDQKYYDKIIEACALVEDLRILPNGDATEIGEKGINLSGGQKARVALARAVYQNRNIYLLDDPLSAVDSHVGRHIFEKVIGHNGLLRNKTRILAMNNLSYLDEVDIVAYMQDGKLAACGPYKELLEKSEKFSKFIEACQTENGKEGDSKRESESNGSIVIDDDTSQLYEYEEAYDIEEVDEGSLVKFNRQISTLSTLDRRSSRIFHRSSLVKSFPENSNDQLSNDDKENKAKLIGIETIEVGRTLSGSVTKQFSLGVHLGIYVALGFAEGLCFFGSMLFLLISGLRASKNLHSPLFHRLMRSTMSFFDMTPIGRILNRLGKDIDVIDQALLMSFRFFVLCILSVVLILIVIVISTPIFVIAIIPLALFYYFSLHFYIPTSRQMKRLESSTRSPIYQHFEKTIRGLVYIRAFEKVQEFSKSMEAYVDRFTRCKYSNILSVRWLAVRLEFIGNCVILCAALFAVLSQRWGNAISAGIAGLSVSYALSVTEMLNFAVRYISELELNIVAVERVKEYTETTVEAEWRVDQFKPVEDWPSKGQILLQNYSTRYHSKFDLVLRELNISINPTEKIGKSSLALALFRIIEPVNGTIRIDGIDISVIGLHDLRSNLTIIPQDPVIFSGTLRFNLDPFHTYSDREIWAALELAHLKTFVSSLEYRICEGGEDISVGQRQLICLTRALLRKSKVLVLDEATAAVDLATDSLIQETIRREFHDSTVLTIAHRLNTIIDYDRHVIYLKQNNSSRKWFSTGI</sequence>